<gene>
    <name evidence="3" type="ORF">FisN_1Hh585</name>
</gene>
<accession>A0A1Z5KQM5</accession>
<dbReference type="AlphaFoldDB" id="A0A1Z5KQM5"/>
<dbReference type="InParanoid" id="A0A1Z5KQM5"/>
<comment type="caution">
    <text evidence="3">The sequence shown here is derived from an EMBL/GenBank/DDBJ whole genome shotgun (WGS) entry which is preliminary data.</text>
</comment>
<evidence type="ECO:0000256" key="2">
    <source>
        <dbReference type="SAM" id="MobiDB-lite"/>
    </source>
</evidence>
<keyword evidence="4" id="KW-1185">Reference proteome</keyword>
<dbReference type="GO" id="GO:0030688">
    <property type="term" value="C:preribosome, small subunit precursor"/>
    <property type="evidence" value="ECO:0007669"/>
    <property type="project" value="TreeGrafter"/>
</dbReference>
<evidence type="ECO:0000313" key="4">
    <source>
        <dbReference type="Proteomes" id="UP000198406"/>
    </source>
</evidence>
<name>A0A1Z5KQM5_FISSO</name>
<dbReference type="GO" id="GO:0042274">
    <property type="term" value="P:ribosomal small subunit biogenesis"/>
    <property type="evidence" value="ECO:0007669"/>
    <property type="project" value="InterPro"/>
</dbReference>
<proteinExistence type="inferred from homology"/>
<dbReference type="OrthoDB" id="5852896at2759"/>
<dbReference type="GO" id="GO:0000056">
    <property type="term" value="P:ribosomal small subunit export from nucleus"/>
    <property type="evidence" value="ECO:0007669"/>
    <property type="project" value="TreeGrafter"/>
</dbReference>
<evidence type="ECO:0000256" key="1">
    <source>
        <dbReference type="ARBA" id="ARBA00009078"/>
    </source>
</evidence>
<evidence type="ECO:0000313" key="3">
    <source>
        <dbReference type="EMBL" id="GAX28624.1"/>
    </source>
</evidence>
<dbReference type="PANTHER" id="PTHR21531:SF0">
    <property type="entry name" value="PROTEIN LTV1 HOMOLOG"/>
    <property type="match status" value="1"/>
</dbReference>
<dbReference type="PANTHER" id="PTHR21531">
    <property type="entry name" value="LOW-TEMPERATURE VIABILITY PROTEIN LTV1-RELATED"/>
    <property type="match status" value="1"/>
</dbReference>
<dbReference type="Proteomes" id="UP000198406">
    <property type="component" value="Unassembled WGS sequence"/>
</dbReference>
<organism evidence="3 4">
    <name type="scientific">Fistulifera solaris</name>
    <name type="common">Oleaginous diatom</name>
    <dbReference type="NCBI Taxonomy" id="1519565"/>
    <lineage>
        <taxon>Eukaryota</taxon>
        <taxon>Sar</taxon>
        <taxon>Stramenopiles</taxon>
        <taxon>Ochrophyta</taxon>
        <taxon>Bacillariophyta</taxon>
        <taxon>Bacillariophyceae</taxon>
        <taxon>Bacillariophycidae</taxon>
        <taxon>Naviculales</taxon>
        <taxon>Naviculaceae</taxon>
        <taxon>Fistulifera</taxon>
    </lineage>
</organism>
<reference evidence="3 4" key="1">
    <citation type="journal article" date="2015" name="Plant Cell">
        <title>Oil accumulation by the oleaginous diatom Fistulifera solaris as revealed by the genome and transcriptome.</title>
        <authorList>
            <person name="Tanaka T."/>
            <person name="Maeda Y."/>
            <person name="Veluchamy A."/>
            <person name="Tanaka M."/>
            <person name="Abida H."/>
            <person name="Marechal E."/>
            <person name="Bowler C."/>
            <person name="Muto M."/>
            <person name="Sunaga Y."/>
            <person name="Tanaka M."/>
            <person name="Yoshino T."/>
            <person name="Taniguchi T."/>
            <person name="Fukuda Y."/>
            <person name="Nemoto M."/>
            <person name="Matsumoto M."/>
            <person name="Wong P.S."/>
            <person name="Aburatani S."/>
            <person name="Fujibuchi W."/>
        </authorList>
    </citation>
    <scope>NUCLEOTIDE SEQUENCE [LARGE SCALE GENOMIC DNA]</scope>
    <source>
        <strain evidence="3 4">JPCC DA0580</strain>
    </source>
</reference>
<dbReference type="EMBL" id="BDSP01000277">
    <property type="protein sequence ID" value="GAX28624.1"/>
    <property type="molecule type" value="Genomic_DNA"/>
</dbReference>
<sequence length="534" mass="60113">MGKTKPFVDKKKSSTYHLLHRSQRDVASDILLQEGDLAAAGMVLWPSENNLPTTNEAVLSSERDSSIMSTWRKRLEDAGLLEEDPERFLKPITGTGTFLNTAGRIGDARAPNDARALLKEDDTILEVERQFNSIPLTADCMDEDIAQALFGDFDENEFEELNDDFVLDAAQEPEDGETQDAFDYDEHINRLMAKAKLERRGDPTIPGAHAWGKQDNQFFSGMKPLHENDDEDSWDNEFGKNMGVAPSLSPEEEKVLCEQFEATLLEYDSDDLGDCPDEEIGGTRPLEGDAQFEATLEEFLTEKEDEVFMKGKREYLGGIKETGGSGFSALLGGRMVHAKYLNDVNPAEDDEPPTNVNQLLMEAQETLNRPLQQPPAEEILIDGKSYFSERERNPWDCESVLSTYSNLANNPVTIGPKVRRKKKSNTSVLSQQEDEPVQHILLSQKTGLPLGVLPSRTVMDRFDETINSVNRGEARNKEESNEEKKARKQAIKRERQMARIQKKATAEVFKEEFQKRAVDYGVDDVAGKTVFRYS</sequence>
<feature type="compositionally biased region" description="Basic and acidic residues" evidence="2">
    <location>
        <begin position="472"/>
        <end position="493"/>
    </location>
</feature>
<feature type="region of interest" description="Disordered" evidence="2">
    <location>
        <begin position="469"/>
        <end position="493"/>
    </location>
</feature>
<comment type="similarity">
    <text evidence="1">Belongs to the LTV1 family.</text>
</comment>
<dbReference type="InterPro" id="IPR007307">
    <property type="entry name" value="Ltv1"/>
</dbReference>
<dbReference type="GO" id="GO:0005634">
    <property type="term" value="C:nucleus"/>
    <property type="evidence" value="ECO:0007669"/>
    <property type="project" value="TreeGrafter"/>
</dbReference>
<protein>
    <submittedName>
        <fullName evidence="3">Protein LTV1</fullName>
    </submittedName>
</protein>
<dbReference type="GO" id="GO:0005829">
    <property type="term" value="C:cytosol"/>
    <property type="evidence" value="ECO:0007669"/>
    <property type="project" value="TreeGrafter"/>
</dbReference>